<evidence type="ECO:0000313" key="2">
    <source>
        <dbReference type="EMBL" id="KAL0466686.1"/>
    </source>
</evidence>
<dbReference type="Proteomes" id="UP001451303">
    <property type="component" value="Unassembled WGS sequence"/>
</dbReference>
<evidence type="ECO:0000256" key="1">
    <source>
        <dbReference type="SAM" id="Phobius"/>
    </source>
</evidence>
<protein>
    <submittedName>
        <fullName evidence="2">Uncharacterized protein</fullName>
    </submittedName>
</protein>
<accession>A0ABR3D4P1</accession>
<reference evidence="2 3" key="1">
    <citation type="submission" date="2023-09" db="EMBL/GenBank/DDBJ databases">
        <title>Multi-omics analysis of a traditional fermented food reveals byproduct-associated fungal strains for waste-to-food upcycling.</title>
        <authorList>
            <consortium name="Lawrence Berkeley National Laboratory"/>
            <person name="Rekdal V.M."/>
            <person name="Villalobos-Escobedo J.M."/>
            <person name="Rodriguez-Valeron N."/>
            <person name="Garcia M.O."/>
            <person name="Vasquez D.P."/>
            <person name="Damayanti I."/>
            <person name="Sorensen P.M."/>
            <person name="Baidoo E.E."/>
            <person name="De Carvalho A.C."/>
            <person name="Riley R."/>
            <person name="Lipzen A."/>
            <person name="He G."/>
            <person name="Yan M."/>
            <person name="Haridas S."/>
            <person name="Daum C."/>
            <person name="Yoshinaga Y."/>
            <person name="Ng V."/>
            <person name="Grigoriev I.V."/>
            <person name="Munk R."/>
            <person name="Nuraida L."/>
            <person name="Wijaya C.H."/>
            <person name="Morales P.-C."/>
            <person name="Keasling J.D."/>
        </authorList>
    </citation>
    <scope>NUCLEOTIDE SEQUENCE [LARGE SCALE GENOMIC DNA]</scope>
    <source>
        <strain evidence="2 3">FGSC 2613</strain>
    </source>
</reference>
<comment type="caution">
    <text evidence="2">The sequence shown here is derived from an EMBL/GenBank/DDBJ whole genome shotgun (WGS) entry which is preliminary data.</text>
</comment>
<keyword evidence="1" id="KW-1133">Transmembrane helix</keyword>
<keyword evidence="1" id="KW-0812">Transmembrane</keyword>
<keyword evidence="1" id="KW-0472">Membrane</keyword>
<keyword evidence="3" id="KW-1185">Reference proteome</keyword>
<feature type="non-terminal residue" evidence="2">
    <location>
        <position position="1"/>
    </location>
</feature>
<feature type="transmembrane region" description="Helical" evidence="1">
    <location>
        <begin position="6"/>
        <end position="24"/>
    </location>
</feature>
<gene>
    <name evidence="2" type="ORF">QR685DRAFT_450968</name>
</gene>
<organism evidence="2 3">
    <name type="scientific">Neurospora intermedia</name>
    <dbReference type="NCBI Taxonomy" id="5142"/>
    <lineage>
        <taxon>Eukaryota</taxon>
        <taxon>Fungi</taxon>
        <taxon>Dikarya</taxon>
        <taxon>Ascomycota</taxon>
        <taxon>Pezizomycotina</taxon>
        <taxon>Sordariomycetes</taxon>
        <taxon>Sordariomycetidae</taxon>
        <taxon>Sordariales</taxon>
        <taxon>Sordariaceae</taxon>
        <taxon>Neurospora</taxon>
    </lineage>
</organism>
<evidence type="ECO:0000313" key="3">
    <source>
        <dbReference type="Proteomes" id="UP001451303"/>
    </source>
</evidence>
<proteinExistence type="predicted"/>
<sequence>AVLYVLQVFVVCLFPIAVAGYGAWIKLGFLCPMHGVPPNRPCEFVLFDVMLSTAGRNEEEISV</sequence>
<dbReference type="EMBL" id="JAVLET010000012">
    <property type="protein sequence ID" value="KAL0466686.1"/>
    <property type="molecule type" value="Genomic_DNA"/>
</dbReference>
<name>A0ABR3D4P1_NEUIN</name>